<evidence type="ECO:0008006" key="4">
    <source>
        <dbReference type="Google" id="ProtNLM"/>
    </source>
</evidence>
<sequence length="147" mass="16417">MMIACKLQGAIVSSNSRTSRQFMDKKEMSKKEVQSLVVQAVVTHDTLKTTRVPELNTTYVPRKPSIEKATEIDEEMNGLTSSGNFGRFGGKFVPETLVACLNQLEAEFKKTLQDQVFQAKLTEELREYSGRETIYKCTLNQALGSSG</sequence>
<protein>
    <recommendedName>
        <fullName evidence="4">Tryptophan synthase</fullName>
    </recommendedName>
</protein>
<dbReference type="GO" id="GO:0005737">
    <property type="term" value="C:cytoplasm"/>
    <property type="evidence" value="ECO:0007669"/>
    <property type="project" value="TreeGrafter"/>
</dbReference>
<dbReference type="PANTHER" id="PTHR48077:SF4">
    <property type="entry name" value="TRYPTOPHAN SYNTHASE"/>
    <property type="match status" value="1"/>
</dbReference>
<dbReference type="PANTHER" id="PTHR48077">
    <property type="entry name" value="TRYPTOPHAN SYNTHASE-RELATED"/>
    <property type="match status" value="1"/>
</dbReference>
<dbReference type="InterPro" id="IPR023026">
    <property type="entry name" value="Trp_synth_beta/beta-like"/>
</dbReference>
<reference evidence="3" key="1">
    <citation type="submission" date="2012-05" db="EMBL/GenBank/DDBJ databases">
        <authorList>
            <person name="Krishnakumar V."/>
            <person name="Cheung F."/>
            <person name="Xiao Y."/>
            <person name="Chan A."/>
            <person name="Moskal W.A."/>
            <person name="Town C.D."/>
        </authorList>
    </citation>
    <scope>NUCLEOTIDE SEQUENCE</scope>
</reference>
<keyword evidence="2" id="KW-0663">Pyridoxal phosphate</keyword>
<dbReference type="AlphaFoldDB" id="I3SQX5"/>
<evidence type="ECO:0000256" key="2">
    <source>
        <dbReference type="ARBA" id="ARBA00022898"/>
    </source>
</evidence>
<accession>I3SQX5</accession>
<dbReference type="EMBL" id="BT142873">
    <property type="protein sequence ID" value="AFK42667.1"/>
    <property type="molecule type" value="mRNA"/>
</dbReference>
<proteinExistence type="evidence at transcript level"/>
<comment type="cofactor">
    <cofactor evidence="1">
        <name>pyridoxal 5'-phosphate</name>
        <dbReference type="ChEBI" id="CHEBI:597326"/>
    </cofactor>
</comment>
<evidence type="ECO:0000256" key="1">
    <source>
        <dbReference type="ARBA" id="ARBA00001933"/>
    </source>
</evidence>
<dbReference type="Gene3D" id="3.40.50.1100">
    <property type="match status" value="1"/>
</dbReference>
<dbReference type="GO" id="GO:0004834">
    <property type="term" value="F:tryptophan synthase activity"/>
    <property type="evidence" value="ECO:0007669"/>
    <property type="project" value="InterPro"/>
</dbReference>
<organism evidence="3">
    <name type="scientific">Lotus japonicus</name>
    <name type="common">Lotus corniculatus var. japonicus</name>
    <dbReference type="NCBI Taxonomy" id="34305"/>
    <lineage>
        <taxon>Eukaryota</taxon>
        <taxon>Viridiplantae</taxon>
        <taxon>Streptophyta</taxon>
        <taxon>Embryophyta</taxon>
        <taxon>Tracheophyta</taxon>
        <taxon>Spermatophyta</taxon>
        <taxon>Magnoliopsida</taxon>
        <taxon>eudicotyledons</taxon>
        <taxon>Gunneridae</taxon>
        <taxon>Pentapetalae</taxon>
        <taxon>rosids</taxon>
        <taxon>fabids</taxon>
        <taxon>Fabales</taxon>
        <taxon>Fabaceae</taxon>
        <taxon>Papilionoideae</taxon>
        <taxon>50 kb inversion clade</taxon>
        <taxon>NPAAA clade</taxon>
        <taxon>Hologalegina</taxon>
        <taxon>robinioid clade</taxon>
        <taxon>Loteae</taxon>
        <taxon>Lotus</taxon>
    </lineage>
</organism>
<dbReference type="InterPro" id="IPR036052">
    <property type="entry name" value="TrpB-like_PALP_sf"/>
</dbReference>
<name>I3SQX5_LOTJA</name>
<evidence type="ECO:0000313" key="3">
    <source>
        <dbReference type="EMBL" id="AFK42667.1"/>
    </source>
</evidence>